<keyword evidence="8" id="KW-1185">Reference proteome</keyword>
<dbReference type="GeneID" id="95983569"/>
<comment type="catalytic activity">
    <reaction evidence="5">
        <text>methylglyoxal + H2O = (R)-lactate + H(+)</text>
        <dbReference type="Rhea" id="RHEA:27754"/>
        <dbReference type="ChEBI" id="CHEBI:15377"/>
        <dbReference type="ChEBI" id="CHEBI:15378"/>
        <dbReference type="ChEBI" id="CHEBI:16004"/>
        <dbReference type="ChEBI" id="CHEBI:17158"/>
        <dbReference type="EC" id="4.2.1.130"/>
    </reaction>
</comment>
<dbReference type="InterPro" id="IPR050325">
    <property type="entry name" value="Prot/Nucl_acid_deglycase"/>
</dbReference>
<dbReference type="EMBL" id="JBBXJM010000002">
    <property type="protein sequence ID" value="KAL1411563.1"/>
    <property type="molecule type" value="Genomic_DNA"/>
</dbReference>
<protein>
    <recommendedName>
        <fullName evidence="1">D-lactate dehydratase</fullName>
        <ecNumber evidence="1">4.2.1.130</ecNumber>
    </recommendedName>
</protein>
<feature type="domain" description="DJ-1/PfpI" evidence="6">
    <location>
        <begin position="29"/>
        <end position="225"/>
    </location>
</feature>
<dbReference type="Proteomes" id="UP001565368">
    <property type="component" value="Unassembled WGS sequence"/>
</dbReference>
<dbReference type="PANTHER" id="PTHR48094:SF11">
    <property type="entry name" value="GLUTATHIONE-INDEPENDENT GLYOXALASE HSP31-RELATED"/>
    <property type="match status" value="1"/>
</dbReference>
<organism evidence="7 8">
    <name type="scientific">Vanrija albida</name>
    <dbReference type="NCBI Taxonomy" id="181172"/>
    <lineage>
        <taxon>Eukaryota</taxon>
        <taxon>Fungi</taxon>
        <taxon>Dikarya</taxon>
        <taxon>Basidiomycota</taxon>
        <taxon>Agaricomycotina</taxon>
        <taxon>Tremellomycetes</taxon>
        <taxon>Trichosporonales</taxon>
        <taxon>Trichosporonaceae</taxon>
        <taxon>Vanrija</taxon>
    </lineage>
</organism>
<gene>
    <name evidence="7" type="ORF">Q8F55_002526</name>
</gene>
<dbReference type="SUPFAM" id="SSF52317">
    <property type="entry name" value="Class I glutamine amidotransferase-like"/>
    <property type="match status" value="1"/>
</dbReference>
<dbReference type="Gene3D" id="3.40.50.880">
    <property type="match status" value="1"/>
</dbReference>
<evidence type="ECO:0000256" key="1">
    <source>
        <dbReference type="ARBA" id="ARBA00013134"/>
    </source>
</evidence>
<evidence type="ECO:0000256" key="3">
    <source>
        <dbReference type="ARBA" id="ARBA00023239"/>
    </source>
</evidence>
<proteinExistence type="inferred from homology"/>
<keyword evidence="3" id="KW-0456">Lyase</keyword>
<dbReference type="InterPro" id="IPR002818">
    <property type="entry name" value="DJ-1/PfpI"/>
</dbReference>
<dbReference type="RefSeq" id="XP_069211507.1">
    <property type="nucleotide sequence ID" value="XM_069351121.1"/>
</dbReference>
<dbReference type="InterPro" id="IPR029062">
    <property type="entry name" value="Class_I_gatase-like"/>
</dbReference>
<evidence type="ECO:0000256" key="5">
    <source>
        <dbReference type="ARBA" id="ARBA00048082"/>
    </source>
</evidence>
<comment type="similarity">
    <text evidence="4">Belongs to the peptidase C56 family. HSP31-like subfamily.</text>
</comment>
<dbReference type="CDD" id="cd03141">
    <property type="entry name" value="GATase1_Hsp31_like"/>
    <property type="match status" value="1"/>
</dbReference>
<evidence type="ECO:0000256" key="4">
    <source>
        <dbReference type="ARBA" id="ARBA00038493"/>
    </source>
</evidence>
<evidence type="ECO:0000313" key="8">
    <source>
        <dbReference type="Proteomes" id="UP001565368"/>
    </source>
</evidence>
<sequence length="232" mass="25023">MSTKHIVHVVTNESHYADPNEATGLWLGELSEAYHEFEARGYKQTLVSPKGGKVPLEPRSLGWMVLDKTAKAWQADPAKMALLENTKAPADIDPTTVDAIYYTGGHAVMYDFTDSEPLHKLTADIWANGGVVSSVCHGYCGLLNIKLADGSYLIAGKNLTGFSWNEEIIAGVSSKVPYNAEELARKNGGLYSKNWIPFTSRAVVDGKLVTGQNPQSAAATAKKVIQVLEGSA</sequence>
<dbReference type="EC" id="4.2.1.130" evidence="1"/>
<evidence type="ECO:0000256" key="2">
    <source>
        <dbReference type="ARBA" id="ARBA00023016"/>
    </source>
</evidence>
<dbReference type="PANTHER" id="PTHR48094">
    <property type="entry name" value="PROTEIN/NUCLEIC ACID DEGLYCASE DJ-1-RELATED"/>
    <property type="match status" value="1"/>
</dbReference>
<dbReference type="Pfam" id="PF01965">
    <property type="entry name" value="DJ-1_PfpI"/>
    <property type="match status" value="1"/>
</dbReference>
<evidence type="ECO:0000259" key="6">
    <source>
        <dbReference type="Pfam" id="PF01965"/>
    </source>
</evidence>
<accession>A0ABR3QA24</accession>
<evidence type="ECO:0000313" key="7">
    <source>
        <dbReference type="EMBL" id="KAL1411563.1"/>
    </source>
</evidence>
<comment type="caution">
    <text evidence="7">The sequence shown here is derived from an EMBL/GenBank/DDBJ whole genome shotgun (WGS) entry which is preliminary data.</text>
</comment>
<name>A0ABR3QA24_9TREE</name>
<keyword evidence="2" id="KW-0346">Stress response</keyword>
<reference evidence="7 8" key="1">
    <citation type="submission" date="2023-08" db="EMBL/GenBank/DDBJ databases">
        <title>Annotated Genome Sequence of Vanrija albida AlHP1.</title>
        <authorList>
            <person name="Herzog R."/>
        </authorList>
    </citation>
    <scope>NUCLEOTIDE SEQUENCE [LARGE SCALE GENOMIC DNA]</scope>
    <source>
        <strain evidence="7 8">AlHP1</strain>
    </source>
</reference>